<reference evidence="7 8" key="1">
    <citation type="submission" date="2017-10" db="EMBL/GenBank/DDBJ databases">
        <title>Massilia psychrophilum sp. nov., a novel purple-pigmented bacterium isolated from Tianshan glacier, Xinjiang Municipality, China.</title>
        <authorList>
            <person name="Wang H."/>
        </authorList>
    </citation>
    <scope>NUCLEOTIDE SEQUENCE [LARGE SCALE GENOMIC DNA]</scope>
    <source>
        <strain evidence="7 8">JCM 30074</strain>
    </source>
</reference>
<dbReference type="GO" id="GO:0051205">
    <property type="term" value="P:protein insertion into membrane"/>
    <property type="evidence" value="ECO:0007669"/>
    <property type="project" value="UniProtKB-UniRule"/>
</dbReference>
<dbReference type="PANTHER" id="PTHR34512">
    <property type="entry name" value="CELL SURFACE PROTEIN"/>
    <property type="match status" value="1"/>
</dbReference>
<evidence type="ECO:0000256" key="2">
    <source>
        <dbReference type="ARBA" id="ARBA00023136"/>
    </source>
</evidence>
<feature type="domain" description="Pyrrolo-quinoline quinone repeat" evidence="6">
    <location>
        <begin position="86"/>
        <end position="316"/>
    </location>
</feature>
<dbReference type="AlphaFoldDB" id="A0A2G8T8Y1"/>
<accession>A0A2G8T8Y1</accession>
<name>A0A2G8T8Y1_9BURK</name>
<dbReference type="GO" id="GO:0043165">
    <property type="term" value="P:Gram-negative-bacterium-type cell outer membrane assembly"/>
    <property type="evidence" value="ECO:0007669"/>
    <property type="project" value="UniProtKB-UniRule"/>
</dbReference>
<evidence type="ECO:0000313" key="8">
    <source>
        <dbReference type="Proteomes" id="UP000230390"/>
    </source>
</evidence>
<gene>
    <name evidence="4 7" type="primary">bamB</name>
    <name evidence="7" type="ORF">CR105_23725</name>
</gene>
<dbReference type="InterPro" id="IPR017687">
    <property type="entry name" value="BamB"/>
</dbReference>
<evidence type="ECO:0000256" key="1">
    <source>
        <dbReference type="ARBA" id="ARBA00022729"/>
    </source>
</evidence>
<dbReference type="Gene3D" id="2.130.10.10">
    <property type="entry name" value="YVTN repeat-like/Quinoprotein amine dehydrogenase"/>
    <property type="match status" value="1"/>
</dbReference>
<dbReference type="NCBIfam" id="TIGR03300">
    <property type="entry name" value="assembly_YfgL"/>
    <property type="match status" value="1"/>
</dbReference>
<organism evidence="7 8">
    <name type="scientific">Massilia eurypsychrophila</name>
    <dbReference type="NCBI Taxonomy" id="1485217"/>
    <lineage>
        <taxon>Bacteria</taxon>
        <taxon>Pseudomonadati</taxon>
        <taxon>Pseudomonadota</taxon>
        <taxon>Betaproteobacteria</taxon>
        <taxon>Burkholderiales</taxon>
        <taxon>Oxalobacteraceae</taxon>
        <taxon>Telluria group</taxon>
        <taxon>Massilia</taxon>
    </lineage>
</organism>
<evidence type="ECO:0000256" key="4">
    <source>
        <dbReference type="HAMAP-Rule" id="MF_00923"/>
    </source>
</evidence>
<dbReference type="Proteomes" id="UP000230390">
    <property type="component" value="Unassembled WGS sequence"/>
</dbReference>
<keyword evidence="4" id="KW-0449">Lipoprotein</keyword>
<dbReference type="InterPro" id="IPR018391">
    <property type="entry name" value="PQQ_b-propeller_rpt"/>
</dbReference>
<evidence type="ECO:0000259" key="6">
    <source>
        <dbReference type="Pfam" id="PF13360"/>
    </source>
</evidence>
<feature type="chain" id="PRO_5013974810" description="Outer membrane protein assembly factor BamB" evidence="5">
    <location>
        <begin position="27"/>
        <end position="390"/>
    </location>
</feature>
<comment type="subcellular location">
    <subcellularLocation>
        <location evidence="4">Cell outer membrane</location>
        <topology evidence="4">Lipid-anchor</topology>
    </subcellularLocation>
</comment>
<dbReference type="PROSITE" id="PS51257">
    <property type="entry name" value="PROKAR_LIPOPROTEIN"/>
    <property type="match status" value="1"/>
</dbReference>
<dbReference type="PANTHER" id="PTHR34512:SF30">
    <property type="entry name" value="OUTER MEMBRANE PROTEIN ASSEMBLY FACTOR BAMB"/>
    <property type="match status" value="1"/>
</dbReference>
<dbReference type="InterPro" id="IPR015943">
    <property type="entry name" value="WD40/YVTN_repeat-like_dom_sf"/>
</dbReference>
<dbReference type="RefSeq" id="WP_099792868.1">
    <property type="nucleotide sequence ID" value="NZ_JBHLYV010000091.1"/>
</dbReference>
<comment type="function">
    <text evidence="4">Part of the outer membrane protein assembly complex, which is involved in assembly and insertion of beta-barrel proteins into the outer membrane.</text>
</comment>
<keyword evidence="1 4" id="KW-0732">Signal</keyword>
<keyword evidence="8" id="KW-1185">Reference proteome</keyword>
<sequence length="390" mass="40610">MRITQKLVGLSALALMAGCSSLPSMPSLSSLNPFASKSKTNLPAPLVELKGSMAVRTAWKLDIGKANDFILSPALVGTELLVAGGDGAIARVDSVTGRVVWRIKADKPLTAGIGSDGTMLAVGGAKGVVMAFGMDGKPLWTAQASSEVLSAPAVGQGFVVVRSIDNRIIGLDARTGEKKWTVQRPSPSLTLRNAPGMVMAGKDVLIAQPGGKLLSLIVATGAPRWEVAVGEARGATELERVTDISGTPVVIENDVCAVSYQGRVGCFDLLTGTARWTKELSSDVGVAADQRFVFAVDDKGAMSAFNRDGGTSAWKNDKLSYRRLSTPVSYGRAVAVGDYQGFIHFLSREDGAFLARAATDGSPVKSAPLVAGSNLIFQTQSGTVTAIAVE</sequence>
<evidence type="ECO:0000256" key="3">
    <source>
        <dbReference type="ARBA" id="ARBA00023237"/>
    </source>
</evidence>
<dbReference type="HAMAP" id="MF_00923">
    <property type="entry name" value="OM_assembly_BamB"/>
    <property type="match status" value="1"/>
</dbReference>
<dbReference type="EMBL" id="PDOC01000025">
    <property type="protein sequence ID" value="PIL42501.1"/>
    <property type="molecule type" value="Genomic_DNA"/>
</dbReference>
<feature type="signal peptide" evidence="5">
    <location>
        <begin position="1"/>
        <end position="26"/>
    </location>
</feature>
<protein>
    <recommendedName>
        <fullName evidence="4">Outer membrane protein assembly factor BamB</fullName>
    </recommendedName>
</protein>
<keyword evidence="4" id="KW-0564">Palmitate</keyword>
<dbReference type="SUPFAM" id="SSF50998">
    <property type="entry name" value="Quinoprotein alcohol dehydrogenase-like"/>
    <property type="match status" value="1"/>
</dbReference>
<comment type="caution">
    <text evidence="7">The sequence shown here is derived from an EMBL/GenBank/DDBJ whole genome shotgun (WGS) entry which is preliminary data.</text>
</comment>
<dbReference type="InterPro" id="IPR011047">
    <property type="entry name" value="Quinoprotein_ADH-like_sf"/>
</dbReference>
<dbReference type="GO" id="GO:0009279">
    <property type="term" value="C:cell outer membrane"/>
    <property type="evidence" value="ECO:0007669"/>
    <property type="project" value="UniProtKB-SubCell"/>
</dbReference>
<dbReference type="InterPro" id="IPR002372">
    <property type="entry name" value="PQQ_rpt_dom"/>
</dbReference>
<comment type="subunit">
    <text evidence="4">Part of the Bam complex.</text>
</comment>
<evidence type="ECO:0000313" key="7">
    <source>
        <dbReference type="EMBL" id="PIL42501.1"/>
    </source>
</evidence>
<keyword evidence="2 4" id="KW-0472">Membrane</keyword>
<evidence type="ECO:0000256" key="5">
    <source>
        <dbReference type="SAM" id="SignalP"/>
    </source>
</evidence>
<dbReference type="SMART" id="SM00564">
    <property type="entry name" value="PQQ"/>
    <property type="match status" value="4"/>
</dbReference>
<dbReference type="Pfam" id="PF13360">
    <property type="entry name" value="PQQ_2"/>
    <property type="match status" value="1"/>
</dbReference>
<keyword evidence="3 4" id="KW-0998">Cell outer membrane</keyword>
<comment type="similarity">
    <text evidence="4">Belongs to the BamB family.</text>
</comment>
<dbReference type="OrthoDB" id="5173551at2"/>
<proteinExistence type="inferred from homology"/>